<dbReference type="PANTHER" id="PTHR32552:SF68">
    <property type="entry name" value="FERRICHROME OUTER MEMBRANE TRANSPORTER_PHAGE RECEPTOR"/>
    <property type="match status" value="1"/>
</dbReference>
<organism evidence="14 15">
    <name type="scientific">Cephaloticoccus capnophilus</name>
    <dbReference type="NCBI Taxonomy" id="1548208"/>
    <lineage>
        <taxon>Bacteria</taxon>
        <taxon>Pseudomonadati</taxon>
        <taxon>Verrucomicrobiota</taxon>
        <taxon>Opitutia</taxon>
        <taxon>Opitutales</taxon>
        <taxon>Opitutaceae</taxon>
        <taxon>Cephaloticoccus</taxon>
    </lineage>
</organism>
<keyword evidence="15" id="KW-1185">Reference proteome</keyword>
<dbReference type="AlphaFoldDB" id="A0A139SHI3"/>
<evidence type="ECO:0000256" key="12">
    <source>
        <dbReference type="SAM" id="SignalP"/>
    </source>
</evidence>
<dbReference type="InterPro" id="IPR036942">
    <property type="entry name" value="Beta-barrel_TonB_sf"/>
</dbReference>
<evidence type="ECO:0000256" key="4">
    <source>
        <dbReference type="ARBA" id="ARBA00022496"/>
    </source>
</evidence>
<dbReference type="OrthoDB" id="9775095at2"/>
<dbReference type="GO" id="GO:0015344">
    <property type="term" value="F:siderophore uptake transmembrane transporter activity"/>
    <property type="evidence" value="ECO:0007669"/>
    <property type="project" value="TreeGrafter"/>
</dbReference>
<evidence type="ECO:0000256" key="6">
    <source>
        <dbReference type="ARBA" id="ARBA00022729"/>
    </source>
</evidence>
<evidence type="ECO:0000256" key="10">
    <source>
        <dbReference type="ARBA" id="ARBA00023237"/>
    </source>
</evidence>
<keyword evidence="6 12" id="KW-0732">Signal</keyword>
<comment type="caution">
    <text evidence="14">The sequence shown here is derived from an EMBL/GenBank/DDBJ whole genome shotgun (WGS) entry which is preliminary data.</text>
</comment>
<dbReference type="InterPro" id="IPR012910">
    <property type="entry name" value="Plug_dom"/>
</dbReference>
<keyword evidence="7" id="KW-0408">Iron</keyword>
<feature type="signal peptide" evidence="12">
    <location>
        <begin position="1"/>
        <end position="24"/>
    </location>
</feature>
<sequence>MKRNTPLRVACAAFLLCTAPIGFAQRSSGESPASARAAESEETVILSPFEVSSYQPARYQADEAASGGRIVTNVLNTPSTVTVLTSDFVADIGGNRIFDSAKYVAGINDATIPNAQDRANIRGFAMGSRLVDGFSTPSQSNYDHAAIDRMEISKGPDSVLQPAGVPGGSINLVTKKPQWAFGGSLKAQLGEYETNRVEADVTGPINDRFAYRLIAAAQDNKSWVQGTFRESLLVTPSLTWRIAPATNLTLRYEYYDARTSNLEGIPMDPMVGPDDAFRTMPGVPLDFSAAPGEEYSYRMSRSNTVTMLLTSVITDRLSVRLAGRLAQSTHPNGDFRWGLDTPGGSINPFTGKWEGGVRWQNTSADPANPNWVSGPAPQPSNVFQHVGTYEAVEGRYRDLQNDWSYIVDNDLVKSSTLVGFAYSYSHHNIQSRRQELPDFTVDNVPHEPVTTYPNNTDRRGITTSYQSYLTQSLEFLDSRLVLSGGVSHSSYNGVFGNKLSAATATAPAGMMYPGSGSKATYNYGIILKPLANVSVYYGHSENAVPANNFQQTYEGRDPFSEGTQDEVGLKLRLFEGRILASLAYYEIEQTGYTVFNPLNVVVPPPPVLLPDLVLSRKASGYELQIMGSITPQLSIIASASDTKNRDPNGVMLRGSAENMASGFVRYEFTTGRFAGLSAGLGANWSSKRSVENVSGLTPMGVPIQPRGYLPARTLVDAYIGYERGPWSYRVDVTNLTDKLYYSALSWNIIQVANPRAFAGSVTYKF</sequence>
<dbReference type="RefSeq" id="WP_068713255.1">
    <property type="nucleotide sequence ID" value="NZ_LSZP01000062.1"/>
</dbReference>
<evidence type="ECO:0000256" key="3">
    <source>
        <dbReference type="ARBA" id="ARBA00022452"/>
    </source>
</evidence>
<comment type="subcellular location">
    <subcellularLocation>
        <location evidence="1 11">Cell outer membrane</location>
        <topology evidence="1 11">Multi-pass membrane protein</topology>
    </subcellularLocation>
</comment>
<evidence type="ECO:0000259" key="13">
    <source>
        <dbReference type="Pfam" id="PF07715"/>
    </source>
</evidence>
<name>A0A139SHI3_9BACT</name>
<dbReference type="Gene3D" id="2.170.130.10">
    <property type="entry name" value="TonB-dependent receptor, plug domain"/>
    <property type="match status" value="1"/>
</dbReference>
<evidence type="ECO:0000256" key="11">
    <source>
        <dbReference type="PROSITE-ProRule" id="PRU01360"/>
    </source>
</evidence>
<evidence type="ECO:0000256" key="8">
    <source>
        <dbReference type="ARBA" id="ARBA00023065"/>
    </source>
</evidence>
<keyword evidence="5 11" id="KW-0812">Transmembrane</keyword>
<dbReference type="STRING" id="1548208.AXK12_08120"/>
<protein>
    <recommendedName>
        <fullName evidence="13">TonB-dependent receptor plug domain-containing protein</fullName>
    </recommendedName>
</protein>
<dbReference type="Pfam" id="PF07715">
    <property type="entry name" value="Plug"/>
    <property type="match status" value="1"/>
</dbReference>
<evidence type="ECO:0000313" key="15">
    <source>
        <dbReference type="Proteomes" id="UP000071392"/>
    </source>
</evidence>
<evidence type="ECO:0000313" key="14">
    <source>
        <dbReference type="EMBL" id="KXU33993.1"/>
    </source>
</evidence>
<dbReference type="InterPro" id="IPR037066">
    <property type="entry name" value="Plug_dom_sf"/>
</dbReference>
<dbReference type="Proteomes" id="UP000071392">
    <property type="component" value="Unassembled WGS sequence"/>
</dbReference>
<dbReference type="PROSITE" id="PS52016">
    <property type="entry name" value="TONB_DEPENDENT_REC_3"/>
    <property type="match status" value="1"/>
</dbReference>
<keyword evidence="10 11" id="KW-0998">Cell outer membrane</keyword>
<evidence type="ECO:0000256" key="5">
    <source>
        <dbReference type="ARBA" id="ARBA00022692"/>
    </source>
</evidence>
<keyword evidence="8" id="KW-0406">Ion transport</keyword>
<keyword evidence="2 11" id="KW-0813">Transport</keyword>
<keyword evidence="3 11" id="KW-1134">Transmembrane beta strand</keyword>
<proteinExistence type="inferred from homology"/>
<evidence type="ECO:0000256" key="9">
    <source>
        <dbReference type="ARBA" id="ARBA00023136"/>
    </source>
</evidence>
<evidence type="ECO:0000256" key="2">
    <source>
        <dbReference type="ARBA" id="ARBA00022448"/>
    </source>
</evidence>
<keyword evidence="9 11" id="KW-0472">Membrane</keyword>
<accession>A0A139SHI3</accession>
<reference evidence="14 15" key="1">
    <citation type="submission" date="2016-02" db="EMBL/GenBank/DDBJ databases">
        <authorList>
            <person name="Wen L."/>
            <person name="He K."/>
            <person name="Yang H."/>
        </authorList>
    </citation>
    <scope>NUCLEOTIDE SEQUENCE [LARGE SCALE GENOMIC DNA]</scope>
    <source>
        <strain evidence="14 15">CV41</strain>
    </source>
</reference>
<comment type="similarity">
    <text evidence="11">Belongs to the TonB-dependent receptor family.</text>
</comment>
<dbReference type="GO" id="GO:0009279">
    <property type="term" value="C:cell outer membrane"/>
    <property type="evidence" value="ECO:0007669"/>
    <property type="project" value="UniProtKB-SubCell"/>
</dbReference>
<feature type="chain" id="PRO_5007299243" description="TonB-dependent receptor plug domain-containing protein" evidence="12">
    <location>
        <begin position="25"/>
        <end position="765"/>
    </location>
</feature>
<dbReference type="Gene3D" id="2.40.170.20">
    <property type="entry name" value="TonB-dependent receptor, beta-barrel domain"/>
    <property type="match status" value="1"/>
</dbReference>
<gene>
    <name evidence="14" type="ORF">AXK12_08120</name>
</gene>
<evidence type="ECO:0000256" key="7">
    <source>
        <dbReference type="ARBA" id="ARBA00023004"/>
    </source>
</evidence>
<dbReference type="EMBL" id="LSZP01000062">
    <property type="protein sequence ID" value="KXU33993.1"/>
    <property type="molecule type" value="Genomic_DNA"/>
</dbReference>
<evidence type="ECO:0000256" key="1">
    <source>
        <dbReference type="ARBA" id="ARBA00004571"/>
    </source>
</evidence>
<feature type="domain" description="TonB-dependent receptor plug" evidence="13">
    <location>
        <begin position="75"/>
        <end position="168"/>
    </location>
</feature>
<dbReference type="InterPro" id="IPR039426">
    <property type="entry name" value="TonB-dep_rcpt-like"/>
</dbReference>
<dbReference type="PANTHER" id="PTHR32552">
    <property type="entry name" value="FERRICHROME IRON RECEPTOR-RELATED"/>
    <property type="match status" value="1"/>
</dbReference>
<keyword evidence="4" id="KW-0410">Iron transport</keyword>
<dbReference type="SUPFAM" id="SSF56935">
    <property type="entry name" value="Porins"/>
    <property type="match status" value="1"/>
</dbReference>